<evidence type="ECO:0000256" key="1">
    <source>
        <dbReference type="ARBA" id="ARBA00010088"/>
    </source>
</evidence>
<dbReference type="PANTHER" id="PTHR43248:SF25">
    <property type="entry name" value="AB HYDROLASE-1 DOMAIN-CONTAINING PROTEIN-RELATED"/>
    <property type="match status" value="1"/>
</dbReference>
<feature type="domain" description="Peptidase S33 tripeptidyl aminopeptidase-like C-terminal" evidence="5">
    <location>
        <begin position="456"/>
        <end position="551"/>
    </location>
</feature>
<dbReference type="EMBL" id="JAUEPS010000021">
    <property type="protein sequence ID" value="KAK0457502.1"/>
    <property type="molecule type" value="Genomic_DNA"/>
</dbReference>
<sequence length="568" mass="62013">MHAGCPPFAPIFRSTSPIFKPDLTNSRSCAHCICTNLLSYFPSSFSIMSLIFAIFVFLYHVFLFPTVLAQSDFDWSTIEPTSNLSWVDCYAGFKCTRFQVPIDYSNEDGDKATLAVMKLSAQSDTEYKGTVLINPGGPGGSGVVALASTGSLLASVIGNQYDIVGFDPRGVGNSTPRAEFFLSKEEHYQWLADTNHWTAAVNTTSDQIPHLWASAQVIAELAEERDNGILNYISTDNVARDMLRISEAAGQPKLQYWGVSYGTVLGSTFATMFPDKVERMILDGVLDMDGYYNGDWRNELTDTEKDMQSFFDGCVAAGPDVCAFYASTSEEISNNLDTIYQSLLTEPVPVILPSTSSYGVVDYAALQIAVKSALYQPYAYFSILAEGLAGLAASNGSIIYEMQATAYDPSSVYDNSWEAEIAISCSDALNNTDTVADLFAYWDSIQNVSPFAFWLMTQRIGCSGWKFHREDRFTGPVGGNTSYPILFIGNTADPVTPLSTAKKTSSTFPGSVVLTQNSSGHTSFVASSSCTYAYARAYFQNGTLPDDGIVCEVETELFSMSSYAPLRD</sequence>
<evidence type="ECO:0000259" key="5">
    <source>
        <dbReference type="Pfam" id="PF08386"/>
    </source>
</evidence>
<keyword evidence="7" id="KW-1185">Reference proteome</keyword>
<evidence type="ECO:0000313" key="6">
    <source>
        <dbReference type="EMBL" id="KAK0457502.1"/>
    </source>
</evidence>
<feature type="domain" description="AB hydrolase-1" evidence="4">
    <location>
        <begin position="130"/>
        <end position="316"/>
    </location>
</feature>
<dbReference type="Pfam" id="PF00561">
    <property type="entry name" value="Abhydrolase_1"/>
    <property type="match status" value="1"/>
</dbReference>
<protein>
    <submittedName>
        <fullName evidence="6">TAP-like protein-domain-containing protein</fullName>
    </submittedName>
</protein>
<keyword evidence="3" id="KW-0812">Transmembrane</keyword>
<feature type="transmembrane region" description="Helical" evidence="3">
    <location>
        <begin position="45"/>
        <end position="68"/>
    </location>
</feature>
<evidence type="ECO:0000313" key="7">
    <source>
        <dbReference type="Proteomes" id="UP001175211"/>
    </source>
</evidence>
<dbReference type="Proteomes" id="UP001175211">
    <property type="component" value="Unassembled WGS sequence"/>
</dbReference>
<accession>A0AA39N4D7</accession>
<evidence type="ECO:0000256" key="3">
    <source>
        <dbReference type="SAM" id="Phobius"/>
    </source>
</evidence>
<reference evidence="6" key="1">
    <citation type="submission" date="2023-06" db="EMBL/GenBank/DDBJ databases">
        <authorList>
            <consortium name="Lawrence Berkeley National Laboratory"/>
            <person name="Ahrendt S."/>
            <person name="Sahu N."/>
            <person name="Indic B."/>
            <person name="Wong-Bajracharya J."/>
            <person name="Merenyi Z."/>
            <person name="Ke H.-M."/>
            <person name="Monk M."/>
            <person name="Kocsube S."/>
            <person name="Drula E."/>
            <person name="Lipzen A."/>
            <person name="Balint B."/>
            <person name="Henrissat B."/>
            <person name="Andreopoulos B."/>
            <person name="Martin F.M."/>
            <person name="Harder C.B."/>
            <person name="Rigling D."/>
            <person name="Ford K.L."/>
            <person name="Foster G.D."/>
            <person name="Pangilinan J."/>
            <person name="Papanicolaou A."/>
            <person name="Barry K."/>
            <person name="LaButti K."/>
            <person name="Viragh M."/>
            <person name="Koriabine M."/>
            <person name="Yan M."/>
            <person name="Riley R."/>
            <person name="Champramary S."/>
            <person name="Plett K.L."/>
            <person name="Tsai I.J."/>
            <person name="Slot J."/>
            <person name="Sipos G."/>
            <person name="Plett J."/>
            <person name="Nagy L.G."/>
            <person name="Grigoriev I.V."/>
        </authorList>
    </citation>
    <scope>NUCLEOTIDE SEQUENCE</scope>
    <source>
        <strain evidence="6">CCBAS 213</strain>
    </source>
</reference>
<dbReference type="InterPro" id="IPR000073">
    <property type="entry name" value="AB_hydrolase_1"/>
</dbReference>
<dbReference type="GeneID" id="85365936"/>
<comment type="similarity">
    <text evidence="1">Belongs to the peptidase S33 family.</text>
</comment>
<evidence type="ECO:0000256" key="2">
    <source>
        <dbReference type="ARBA" id="ARBA00022801"/>
    </source>
</evidence>
<comment type="caution">
    <text evidence="6">The sequence shown here is derived from an EMBL/GenBank/DDBJ whole genome shotgun (WGS) entry which is preliminary data.</text>
</comment>
<evidence type="ECO:0000259" key="4">
    <source>
        <dbReference type="Pfam" id="PF00561"/>
    </source>
</evidence>
<keyword evidence="2" id="KW-0378">Hydrolase</keyword>
<dbReference type="InterPro" id="IPR013595">
    <property type="entry name" value="Pept_S33_TAP-like_C"/>
</dbReference>
<gene>
    <name evidence="6" type="ORF">EV420DRAFT_498726</name>
</gene>
<keyword evidence="3" id="KW-1133">Transmembrane helix</keyword>
<dbReference type="InterPro" id="IPR051601">
    <property type="entry name" value="Serine_prot/Carboxylest_S33"/>
</dbReference>
<dbReference type="PANTHER" id="PTHR43248">
    <property type="entry name" value="2-SUCCINYL-6-HYDROXY-2,4-CYCLOHEXADIENE-1-CARBOXYLATE SYNTHASE"/>
    <property type="match status" value="1"/>
</dbReference>
<dbReference type="RefSeq" id="XP_060329814.1">
    <property type="nucleotide sequence ID" value="XM_060482388.1"/>
</dbReference>
<dbReference type="Pfam" id="PF08386">
    <property type="entry name" value="Abhydrolase_4"/>
    <property type="match status" value="1"/>
</dbReference>
<keyword evidence="3" id="KW-0472">Membrane</keyword>
<name>A0AA39N4D7_ARMTA</name>
<organism evidence="6 7">
    <name type="scientific">Armillaria tabescens</name>
    <name type="common">Ringless honey mushroom</name>
    <name type="synonym">Agaricus tabescens</name>
    <dbReference type="NCBI Taxonomy" id="1929756"/>
    <lineage>
        <taxon>Eukaryota</taxon>
        <taxon>Fungi</taxon>
        <taxon>Dikarya</taxon>
        <taxon>Basidiomycota</taxon>
        <taxon>Agaricomycotina</taxon>
        <taxon>Agaricomycetes</taxon>
        <taxon>Agaricomycetidae</taxon>
        <taxon>Agaricales</taxon>
        <taxon>Marasmiineae</taxon>
        <taxon>Physalacriaceae</taxon>
        <taxon>Desarmillaria</taxon>
    </lineage>
</organism>
<dbReference type="Gene3D" id="3.40.50.1820">
    <property type="entry name" value="alpha/beta hydrolase"/>
    <property type="match status" value="1"/>
</dbReference>
<proteinExistence type="inferred from homology"/>
<dbReference type="GO" id="GO:0016787">
    <property type="term" value="F:hydrolase activity"/>
    <property type="evidence" value="ECO:0007669"/>
    <property type="project" value="UniProtKB-KW"/>
</dbReference>
<dbReference type="SUPFAM" id="SSF53474">
    <property type="entry name" value="alpha/beta-Hydrolases"/>
    <property type="match status" value="1"/>
</dbReference>
<dbReference type="InterPro" id="IPR029058">
    <property type="entry name" value="AB_hydrolase_fold"/>
</dbReference>
<dbReference type="AlphaFoldDB" id="A0AA39N4D7"/>